<dbReference type="EMBL" id="JAANIC010004610">
    <property type="protein sequence ID" value="KAG5333960.1"/>
    <property type="molecule type" value="Genomic_DNA"/>
</dbReference>
<evidence type="ECO:0000256" key="2">
    <source>
        <dbReference type="PROSITE-ProRule" id="PRU00497"/>
    </source>
</evidence>
<proteinExistence type="predicted"/>
<sequence>MTDPHSHLGLANPRTNSIHCGYSIHDDNKAQEETYNGDVVHGSYSLIELEGSWRTVSYAADSINGFNAVVQRDPDITVKTIPVAAPLPAATLYSVIAAAAPATIVVDAPLLRQPFISGSTLAATNVVVVNSGLFIRKTDNACSRISLQQPWKLFATLRGRSTESTNDRNVRCRHKLVQYYPKLPDLLNSSSESKMMVCPTRILSSPIVSRIASVGHQQRPVKKTIPLVQHSSSFVATRIELPVVDITCNYNSYRYKSLEESLKKRYGANYPPGEVVLNYIQLNTPDSRTRQGNNVGDDLLDFFNNNDTGTYSSSVSMKLETEYLNLLDHFVLRERREALTAGKFTETLPLADERNLELSSHVGTWSQSTLRSLVVQEREFSSSGNQRPLKDKRIMIPICLGIEYNQAGGTNRRLSSLQRVLRR</sequence>
<dbReference type="Proteomes" id="UP000669903">
    <property type="component" value="Unassembled WGS sequence"/>
</dbReference>
<dbReference type="GO" id="GO:0042302">
    <property type="term" value="F:structural constituent of cuticle"/>
    <property type="evidence" value="ECO:0007669"/>
    <property type="project" value="UniProtKB-UniRule"/>
</dbReference>
<evidence type="ECO:0000313" key="3">
    <source>
        <dbReference type="EMBL" id="KAG5333960.1"/>
    </source>
</evidence>
<dbReference type="PROSITE" id="PS51155">
    <property type="entry name" value="CHIT_BIND_RR_2"/>
    <property type="match status" value="1"/>
</dbReference>
<dbReference type="AlphaFoldDB" id="A0A836FWY1"/>
<dbReference type="PANTHER" id="PTHR12236">
    <property type="entry name" value="STRUCTURAL CONTITUENT OF CUTICLE"/>
    <property type="match status" value="1"/>
</dbReference>
<gene>
    <name evidence="3" type="primary">Cua3a_1</name>
    <name evidence="3" type="ORF">G6Z76_0008983</name>
</gene>
<comment type="caution">
    <text evidence="3">The sequence shown here is derived from an EMBL/GenBank/DDBJ whole genome shotgun (WGS) entry which is preliminary data.</text>
</comment>
<feature type="non-terminal residue" evidence="3">
    <location>
        <position position="1"/>
    </location>
</feature>
<dbReference type="InterPro" id="IPR031311">
    <property type="entry name" value="CHIT_BIND_RR_consensus"/>
</dbReference>
<dbReference type="InterPro" id="IPR051217">
    <property type="entry name" value="Insect_Cuticle_Struc_Prot"/>
</dbReference>
<dbReference type="GO" id="GO:0031012">
    <property type="term" value="C:extracellular matrix"/>
    <property type="evidence" value="ECO:0007669"/>
    <property type="project" value="TreeGrafter"/>
</dbReference>
<dbReference type="InterPro" id="IPR000618">
    <property type="entry name" value="Insect_cuticle"/>
</dbReference>
<keyword evidence="1 2" id="KW-0193">Cuticle</keyword>
<organism evidence="3 4">
    <name type="scientific">Acromyrmex charruanus</name>
    <dbReference type="NCBI Taxonomy" id="2715315"/>
    <lineage>
        <taxon>Eukaryota</taxon>
        <taxon>Metazoa</taxon>
        <taxon>Ecdysozoa</taxon>
        <taxon>Arthropoda</taxon>
        <taxon>Hexapoda</taxon>
        <taxon>Insecta</taxon>
        <taxon>Pterygota</taxon>
        <taxon>Neoptera</taxon>
        <taxon>Endopterygota</taxon>
        <taxon>Hymenoptera</taxon>
        <taxon>Apocrita</taxon>
        <taxon>Aculeata</taxon>
        <taxon>Formicoidea</taxon>
        <taxon>Formicidae</taxon>
        <taxon>Myrmicinae</taxon>
        <taxon>Acromyrmex</taxon>
    </lineage>
</organism>
<dbReference type="PANTHER" id="PTHR12236:SF86">
    <property type="entry name" value="CCP84AC-RELATED"/>
    <property type="match status" value="1"/>
</dbReference>
<protein>
    <submittedName>
        <fullName evidence="3">CUA3A protein</fullName>
    </submittedName>
</protein>
<keyword evidence="4" id="KW-1185">Reference proteome</keyword>
<evidence type="ECO:0000256" key="1">
    <source>
        <dbReference type="ARBA" id="ARBA00022460"/>
    </source>
</evidence>
<feature type="non-terminal residue" evidence="3">
    <location>
        <position position="423"/>
    </location>
</feature>
<accession>A0A836FWY1</accession>
<dbReference type="GO" id="GO:0005615">
    <property type="term" value="C:extracellular space"/>
    <property type="evidence" value="ECO:0007669"/>
    <property type="project" value="TreeGrafter"/>
</dbReference>
<name>A0A836FWY1_9HYME</name>
<dbReference type="PROSITE" id="PS00233">
    <property type="entry name" value="CHIT_BIND_RR_1"/>
    <property type="match status" value="1"/>
</dbReference>
<evidence type="ECO:0000313" key="4">
    <source>
        <dbReference type="Proteomes" id="UP000669903"/>
    </source>
</evidence>
<dbReference type="Pfam" id="PF00379">
    <property type="entry name" value="Chitin_bind_4"/>
    <property type="match status" value="1"/>
</dbReference>
<reference evidence="3" key="1">
    <citation type="submission" date="2020-03" db="EMBL/GenBank/DDBJ databases">
        <title>Relaxed selection underlies rapid genomic changes in the transitions from sociality to social parasitism in ants.</title>
        <authorList>
            <person name="Bi X."/>
        </authorList>
    </citation>
    <scope>NUCLEOTIDE SEQUENCE</scope>
    <source>
        <strain evidence="3">BGI-DK2014a</strain>
        <tissue evidence="3">Whole body</tissue>
    </source>
</reference>